<feature type="transmembrane region" description="Helical" evidence="2">
    <location>
        <begin position="486"/>
        <end position="506"/>
    </location>
</feature>
<comment type="caution">
    <text evidence="6">The sequence shown here is derived from an EMBL/GenBank/DDBJ whole genome shotgun (WGS) entry which is preliminary data.</text>
</comment>
<dbReference type="Pfam" id="PF24384">
    <property type="entry name" value="Ig_TMM62"/>
    <property type="match status" value="1"/>
</dbReference>
<dbReference type="GO" id="GO:0016787">
    <property type="term" value="F:hydrolase activity"/>
    <property type="evidence" value="ECO:0007669"/>
    <property type="project" value="InterPro"/>
</dbReference>
<gene>
    <name evidence="6" type="ORF">BCR43DRAFT_490643</name>
</gene>
<accession>A0A1X2HGD3</accession>
<organism evidence="6 7">
    <name type="scientific">Syncephalastrum racemosum</name>
    <name type="common">Filamentous fungus</name>
    <dbReference type="NCBI Taxonomy" id="13706"/>
    <lineage>
        <taxon>Eukaryota</taxon>
        <taxon>Fungi</taxon>
        <taxon>Fungi incertae sedis</taxon>
        <taxon>Mucoromycota</taxon>
        <taxon>Mucoromycotina</taxon>
        <taxon>Mucoromycetes</taxon>
        <taxon>Mucorales</taxon>
        <taxon>Syncephalastraceae</taxon>
        <taxon>Syncephalastrum</taxon>
    </lineage>
</organism>
<dbReference type="EMBL" id="MCGN01000004">
    <property type="protein sequence ID" value="ORY97970.1"/>
    <property type="molecule type" value="Genomic_DNA"/>
</dbReference>
<proteinExistence type="predicted"/>
<feature type="compositionally biased region" description="Low complexity" evidence="1">
    <location>
        <begin position="694"/>
        <end position="717"/>
    </location>
</feature>
<evidence type="ECO:0000313" key="7">
    <source>
        <dbReference type="Proteomes" id="UP000242180"/>
    </source>
</evidence>
<feature type="transmembrane region" description="Helical" evidence="2">
    <location>
        <begin position="618"/>
        <end position="638"/>
    </location>
</feature>
<evidence type="ECO:0000259" key="3">
    <source>
        <dbReference type="Pfam" id="PF00149"/>
    </source>
</evidence>
<dbReference type="Proteomes" id="UP000242180">
    <property type="component" value="Unassembled WGS sequence"/>
</dbReference>
<feature type="transmembrane region" description="Helical" evidence="2">
    <location>
        <begin position="12"/>
        <end position="29"/>
    </location>
</feature>
<feature type="domain" description="Calcineurin-like phosphoesterase" evidence="3">
    <location>
        <begin position="76"/>
        <end position="285"/>
    </location>
</feature>
<dbReference type="PANTHER" id="PTHR14795:SF0">
    <property type="entry name" value="TRANSMEMBRANE PROTEIN 62"/>
    <property type="match status" value="1"/>
</dbReference>
<keyword evidence="2" id="KW-0472">Membrane</keyword>
<dbReference type="OMA" id="PIADTWM"/>
<evidence type="ECO:0000259" key="4">
    <source>
        <dbReference type="Pfam" id="PF24384"/>
    </source>
</evidence>
<feature type="transmembrane region" description="Helical" evidence="2">
    <location>
        <begin position="582"/>
        <end position="602"/>
    </location>
</feature>
<evidence type="ECO:0000259" key="5">
    <source>
        <dbReference type="Pfam" id="PF24394"/>
    </source>
</evidence>
<dbReference type="AlphaFoldDB" id="A0A1X2HGD3"/>
<dbReference type="OrthoDB" id="45365at2759"/>
<dbReference type="InterPro" id="IPR029052">
    <property type="entry name" value="Metallo-depent_PP-like"/>
</dbReference>
<feature type="region of interest" description="Disordered" evidence="1">
    <location>
        <begin position="674"/>
        <end position="726"/>
    </location>
</feature>
<dbReference type="PANTHER" id="PTHR14795">
    <property type="entry name" value="HELICASE RELATED"/>
    <property type="match status" value="1"/>
</dbReference>
<sequence length="738" mass="83959">MLLSTGKQSAWVWLLIVAVCSIRACYLYWTSTSELRSTAWLQSWRPYRSTNDNRNRQPLTYSNVTLTDSPDNLFYFIQISDLHLSKYRGKGHTLHFLHFIQSILPSVRPNFVVVTGDLTDAKDVKRVTSQQYIEEWQIYQQAIQQGAPTMPWYDMRGNHDCFDLPSWQSRANLYRTYGKSADLVETGGGIYSWQLTPHYGRYRFVAIDACPKRGPSRPFNFFGYLTSKTMDRLADTLSSADPYNHTFVFSHYPTTTMVFGTSSKGQTFRDLARSYSIYFCGHLHRLAVGLGDVLKWYDPKAHALELELGDMMVHGMYRIVAVDHDLISFVDVSMPLVQIPPISYRQAMQSLLWPSERLKSDPVIMITNPKDDRYALPHKEPLSRLKTSSHIRFLSFFTPQDAEAEIEVDGKRLETEIRRPRDDFWTASWEPARYDDGRQHVLTVRLMTPEGSVLAETSNEFRLDGKRGEIAGGPGEFIISSSMAKVLQGVTLFGIASMLFLLLIAPRVPALVNTCFVGFFQFPEEQPACWVASIVFLLSLVTLPWFQAEFIPSGDSKDSRFGTFYLWGLKFGDEWVPIADTWMFAAGEMWLDVAAFIILFAYQSSGRREAAWFKGLQILYWLWRASELVALAAFYGGWRTLACNMLSMWIVFCGAMQVRGMLQRTERHRSIPVDLDEGKPNSLFVEPIEPIPTPTTSSASSGEEGGTSSTSSSIHGSPHIKSRRIKTSKKLGFVSLKM</sequence>
<protein>
    <submittedName>
        <fullName evidence="6">Metallo-dependent phosphatase-like protein</fullName>
    </submittedName>
</protein>
<keyword evidence="2" id="KW-1133">Transmembrane helix</keyword>
<evidence type="ECO:0000313" key="6">
    <source>
        <dbReference type="EMBL" id="ORY97970.1"/>
    </source>
</evidence>
<dbReference type="Pfam" id="PF00149">
    <property type="entry name" value="Metallophos"/>
    <property type="match status" value="1"/>
</dbReference>
<feature type="transmembrane region" description="Helical" evidence="2">
    <location>
        <begin position="527"/>
        <end position="546"/>
    </location>
</feature>
<name>A0A1X2HGD3_SYNRA</name>
<dbReference type="Gene3D" id="3.60.21.10">
    <property type="match status" value="1"/>
</dbReference>
<dbReference type="InParanoid" id="A0A1X2HGD3"/>
<evidence type="ECO:0000256" key="1">
    <source>
        <dbReference type="SAM" id="MobiDB-lite"/>
    </source>
</evidence>
<evidence type="ECO:0000256" key="2">
    <source>
        <dbReference type="SAM" id="Phobius"/>
    </source>
</evidence>
<dbReference type="InterPro" id="IPR004843">
    <property type="entry name" value="Calcineurin-like_PHP"/>
</dbReference>
<dbReference type="SUPFAM" id="SSF56300">
    <property type="entry name" value="Metallo-dependent phosphatases"/>
    <property type="match status" value="1"/>
</dbReference>
<dbReference type="STRING" id="13706.A0A1X2HGD3"/>
<feature type="domain" description="TMEM62 C-terminal" evidence="5">
    <location>
        <begin position="515"/>
        <end position="602"/>
    </location>
</feature>
<keyword evidence="7" id="KW-1185">Reference proteome</keyword>
<dbReference type="InterPro" id="IPR056229">
    <property type="entry name" value="Ig_TMM62"/>
</dbReference>
<reference evidence="6 7" key="1">
    <citation type="submission" date="2016-07" db="EMBL/GenBank/DDBJ databases">
        <title>Pervasive Adenine N6-methylation of Active Genes in Fungi.</title>
        <authorList>
            <consortium name="DOE Joint Genome Institute"/>
            <person name="Mondo S.J."/>
            <person name="Dannebaum R.O."/>
            <person name="Kuo R.C."/>
            <person name="Labutti K."/>
            <person name="Haridas S."/>
            <person name="Kuo A."/>
            <person name="Salamov A."/>
            <person name="Ahrendt S.R."/>
            <person name="Lipzen A."/>
            <person name="Sullivan W."/>
            <person name="Andreopoulos W.B."/>
            <person name="Clum A."/>
            <person name="Lindquist E."/>
            <person name="Daum C."/>
            <person name="Ramamoorthy G.K."/>
            <person name="Gryganskyi A."/>
            <person name="Culley D."/>
            <person name="Magnuson J.K."/>
            <person name="James T.Y."/>
            <person name="O'Malley M.A."/>
            <person name="Stajich J.E."/>
            <person name="Spatafora J.W."/>
            <person name="Visel A."/>
            <person name="Grigoriev I.V."/>
        </authorList>
    </citation>
    <scope>NUCLEOTIDE SEQUENCE [LARGE SCALE GENOMIC DNA]</scope>
    <source>
        <strain evidence="6 7">NRRL 2496</strain>
    </source>
</reference>
<feature type="domain" description="TMEM62 Ig-like" evidence="4">
    <location>
        <begin position="360"/>
        <end position="466"/>
    </location>
</feature>
<dbReference type="Pfam" id="PF24394">
    <property type="entry name" value="TMEM62_C"/>
    <property type="match status" value="1"/>
</dbReference>
<dbReference type="InterPro" id="IPR056230">
    <property type="entry name" value="TMEM62_C"/>
</dbReference>
<keyword evidence="2" id="KW-0812">Transmembrane</keyword>